<dbReference type="Gene3D" id="3.30.1520.10">
    <property type="entry name" value="Phox-like domain"/>
    <property type="match status" value="1"/>
</dbReference>
<dbReference type="InterPro" id="IPR001012">
    <property type="entry name" value="UBX_dom"/>
</dbReference>
<dbReference type="SUPFAM" id="SSF64268">
    <property type="entry name" value="PX domain"/>
    <property type="match status" value="1"/>
</dbReference>
<evidence type="ECO:0000256" key="1">
    <source>
        <dbReference type="SAM" id="MobiDB-lite"/>
    </source>
</evidence>
<evidence type="ECO:0000313" key="5">
    <source>
        <dbReference type="Proteomes" id="UP001189429"/>
    </source>
</evidence>
<dbReference type="InterPro" id="IPR003903">
    <property type="entry name" value="UIM_dom"/>
</dbReference>
<dbReference type="SUPFAM" id="SSF54236">
    <property type="entry name" value="Ubiquitin-like"/>
    <property type="match status" value="1"/>
</dbReference>
<evidence type="ECO:0000259" key="2">
    <source>
        <dbReference type="PROSITE" id="PS50033"/>
    </source>
</evidence>
<dbReference type="PROSITE" id="PS50033">
    <property type="entry name" value="UBX"/>
    <property type="match status" value="1"/>
</dbReference>
<dbReference type="InterPro" id="IPR029071">
    <property type="entry name" value="Ubiquitin-like_domsf"/>
</dbReference>
<feature type="domain" description="UBX" evidence="2">
    <location>
        <begin position="235"/>
        <end position="312"/>
    </location>
</feature>
<feature type="region of interest" description="Disordered" evidence="1">
    <location>
        <begin position="150"/>
        <end position="218"/>
    </location>
</feature>
<dbReference type="Pfam" id="PF00789">
    <property type="entry name" value="UBX"/>
    <property type="match status" value="1"/>
</dbReference>
<accession>A0ABN9U8F3</accession>
<dbReference type="Pfam" id="PF00787">
    <property type="entry name" value="PX"/>
    <property type="match status" value="1"/>
</dbReference>
<dbReference type="PROSITE" id="PS50330">
    <property type="entry name" value="UIM"/>
    <property type="match status" value="1"/>
</dbReference>
<dbReference type="SMART" id="SM00312">
    <property type="entry name" value="PX"/>
    <property type="match status" value="1"/>
</dbReference>
<evidence type="ECO:0000259" key="3">
    <source>
        <dbReference type="PROSITE" id="PS50195"/>
    </source>
</evidence>
<dbReference type="EMBL" id="CAUYUJ010015551">
    <property type="protein sequence ID" value="CAK0855400.1"/>
    <property type="molecule type" value="Genomic_DNA"/>
</dbReference>
<comment type="caution">
    <text evidence="4">The sequence shown here is derived from an EMBL/GenBank/DDBJ whole genome shotgun (WGS) entry which is preliminary data.</text>
</comment>
<evidence type="ECO:0008006" key="6">
    <source>
        <dbReference type="Google" id="ProtNLM"/>
    </source>
</evidence>
<dbReference type="CDD" id="cd06093">
    <property type="entry name" value="PX_domain"/>
    <property type="match status" value="1"/>
</dbReference>
<dbReference type="PANTHER" id="PTHR23322:SF1">
    <property type="entry name" value="FAS-ASSOCIATED FACTOR 2"/>
    <property type="match status" value="1"/>
</dbReference>
<sequence length="317" mass="34723">MDSQEPAGWASAEVLGHMPAAGHTVYMIKVTGLDGRAWTIDRRYRHIQALHEQLRCVHGSAMPEIPGKRMFGNMNPAFIQEREAGLQRYFAELVRLEQDTRSPAFAQFLAGGAGAAGISLPPGGRLSAADMASIRSAMGAEESEEAQLRRALAMSQSDADGALRRQQEQELEESERVDRERARAAAEELARGAAEAEARARREEAAREQAAAAREARGRLRREAAARLPGEPGGEEAGRVDVQVRLRGGRQLRRALRSGDALRCVYDLVLSELGDDEPETFQLVEAMPRRVHADRDQSLADAGLRGRCALLVEPLDE</sequence>
<proteinExistence type="predicted"/>
<name>A0ABN9U8F3_9DINO</name>
<dbReference type="PROSITE" id="PS50195">
    <property type="entry name" value="PX"/>
    <property type="match status" value="1"/>
</dbReference>
<dbReference type="PANTHER" id="PTHR23322">
    <property type="entry name" value="FAS-ASSOCIATED PROTEIN"/>
    <property type="match status" value="1"/>
</dbReference>
<dbReference type="Proteomes" id="UP001189429">
    <property type="component" value="Unassembled WGS sequence"/>
</dbReference>
<feature type="domain" description="PX" evidence="3">
    <location>
        <begin position="4"/>
        <end position="116"/>
    </location>
</feature>
<gene>
    <name evidence="4" type="ORF">PCOR1329_LOCUS46169</name>
</gene>
<dbReference type="SMART" id="SM00166">
    <property type="entry name" value="UBX"/>
    <property type="match status" value="1"/>
</dbReference>
<dbReference type="Gene3D" id="3.10.20.90">
    <property type="entry name" value="Phosphatidylinositol 3-kinase Catalytic Subunit, Chain A, domain 1"/>
    <property type="match status" value="1"/>
</dbReference>
<keyword evidence="5" id="KW-1185">Reference proteome</keyword>
<feature type="compositionally biased region" description="Basic and acidic residues" evidence="1">
    <location>
        <begin position="161"/>
        <end position="207"/>
    </location>
</feature>
<reference evidence="4" key="1">
    <citation type="submission" date="2023-10" db="EMBL/GenBank/DDBJ databases">
        <authorList>
            <person name="Chen Y."/>
            <person name="Shah S."/>
            <person name="Dougan E. K."/>
            <person name="Thang M."/>
            <person name="Chan C."/>
        </authorList>
    </citation>
    <scope>NUCLEOTIDE SEQUENCE [LARGE SCALE GENOMIC DNA]</scope>
</reference>
<evidence type="ECO:0000313" key="4">
    <source>
        <dbReference type="EMBL" id="CAK0855400.1"/>
    </source>
</evidence>
<organism evidence="4 5">
    <name type="scientific">Prorocentrum cordatum</name>
    <dbReference type="NCBI Taxonomy" id="2364126"/>
    <lineage>
        <taxon>Eukaryota</taxon>
        <taxon>Sar</taxon>
        <taxon>Alveolata</taxon>
        <taxon>Dinophyceae</taxon>
        <taxon>Prorocentrales</taxon>
        <taxon>Prorocentraceae</taxon>
        <taxon>Prorocentrum</taxon>
    </lineage>
</organism>
<dbReference type="InterPro" id="IPR036871">
    <property type="entry name" value="PX_dom_sf"/>
</dbReference>
<protein>
    <recommendedName>
        <fullName evidence="6">PX domain-containing protein</fullName>
    </recommendedName>
</protein>
<dbReference type="InterPro" id="IPR050730">
    <property type="entry name" value="UBX_domain-protein"/>
</dbReference>
<dbReference type="InterPro" id="IPR001683">
    <property type="entry name" value="PX_dom"/>
</dbReference>